<dbReference type="EMBL" id="MU842899">
    <property type="protein sequence ID" value="KAK2027201.1"/>
    <property type="molecule type" value="Genomic_DNA"/>
</dbReference>
<evidence type="ECO:0000313" key="1">
    <source>
        <dbReference type="EMBL" id="KAK2027201.1"/>
    </source>
</evidence>
<dbReference type="AlphaFoldDB" id="A0AAD9HFC9"/>
<keyword evidence="2" id="KW-1185">Reference proteome</keyword>
<dbReference type="Proteomes" id="UP001232148">
    <property type="component" value="Unassembled WGS sequence"/>
</dbReference>
<organism evidence="1 2">
    <name type="scientific">Colletotrichum zoysiae</name>
    <dbReference type="NCBI Taxonomy" id="1216348"/>
    <lineage>
        <taxon>Eukaryota</taxon>
        <taxon>Fungi</taxon>
        <taxon>Dikarya</taxon>
        <taxon>Ascomycota</taxon>
        <taxon>Pezizomycotina</taxon>
        <taxon>Sordariomycetes</taxon>
        <taxon>Hypocreomycetidae</taxon>
        <taxon>Glomerellales</taxon>
        <taxon>Glomerellaceae</taxon>
        <taxon>Colletotrichum</taxon>
        <taxon>Colletotrichum graminicola species complex</taxon>
    </lineage>
</organism>
<name>A0AAD9HFC9_9PEZI</name>
<proteinExistence type="predicted"/>
<accession>A0AAD9HFC9</accession>
<protein>
    <submittedName>
        <fullName evidence="1">Uncharacterized protein</fullName>
    </submittedName>
</protein>
<sequence length="211" mass="23649">MGNMNLCTKACGIPYCWGTEKRAEMLTAKERSKRALRSAPRPTLRFCWAAFWPCYIDQLDLVLIARLGSCQKTVYVAPGQPFHYHSTSNLPSPGPESTYRGRNTRRTTAALENLCRCRTLGCNRVACMDGYGKKLCFRDMVVSLMTLRSSGIVCQGLAQWSTEKLGYRACVCLDERAAAAYPFTRVRSREAFRICAQSTVLLTSHADHADK</sequence>
<reference evidence="1" key="1">
    <citation type="submission" date="2021-06" db="EMBL/GenBank/DDBJ databases">
        <title>Comparative genomics, transcriptomics and evolutionary studies reveal genomic signatures of adaptation to plant cell wall in hemibiotrophic fungi.</title>
        <authorList>
            <consortium name="DOE Joint Genome Institute"/>
            <person name="Baroncelli R."/>
            <person name="Diaz J.F."/>
            <person name="Benocci T."/>
            <person name="Peng M."/>
            <person name="Battaglia E."/>
            <person name="Haridas S."/>
            <person name="Andreopoulos W."/>
            <person name="Labutti K."/>
            <person name="Pangilinan J."/>
            <person name="Floch G.L."/>
            <person name="Makela M.R."/>
            <person name="Henrissat B."/>
            <person name="Grigoriev I.V."/>
            <person name="Crouch J.A."/>
            <person name="De Vries R.P."/>
            <person name="Sukno S.A."/>
            <person name="Thon M.R."/>
        </authorList>
    </citation>
    <scope>NUCLEOTIDE SEQUENCE</scope>
    <source>
        <strain evidence="1">MAFF235873</strain>
    </source>
</reference>
<evidence type="ECO:0000313" key="2">
    <source>
        <dbReference type="Proteomes" id="UP001232148"/>
    </source>
</evidence>
<comment type="caution">
    <text evidence="1">The sequence shown here is derived from an EMBL/GenBank/DDBJ whole genome shotgun (WGS) entry which is preliminary data.</text>
</comment>
<gene>
    <name evidence="1" type="ORF">LX32DRAFT_449370</name>
</gene>